<accession>V9LGK5</accession>
<dbReference type="Pfam" id="PF04032">
    <property type="entry name" value="Rpr2"/>
    <property type="match status" value="1"/>
</dbReference>
<feature type="region of interest" description="Disordered" evidence="5">
    <location>
        <begin position="117"/>
        <end position="150"/>
    </location>
</feature>
<evidence type="ECO:0000256" key="5">
    <source>
        <dbReference type="SAM" id="MobiDB-lite"/>
    </source>
</evidence>
<evidence type="ECO:0000313" key="6">
    <source>
        <dbReference type="EMBL" id="AFP12069.1"/>
    </source>
</evidence>
<keyword evidence="3" id="KW-0862">Zinc</keyword>
<organism evidence="6">
    <name type="scientific">Callorhinchus milii</name>
    <name type="common">Ghost shark</name>
    <dbReference type="NCBI Taxonomy" id="7868"/>
    <lineage>
        <taxon>Eukaryota</taxon>
        <taxon>Metazoa</taxon>
        <taxon>Chordata</taxon>
        <taxon>Craniata</taxon>
        <taxon>Vertebrata</taxon>
        <taxon>Chondrichthyes</taxon>
        <taxon>Holocephali</taxon>
        <taxon>Chimaeriformes</taxon>
        <taxon>Callorhinchidae</taxon>
        <taxon>Callorhinchus</taxon>
    </lineage>
</organism>
<name>V9LGK5_CALMI</name>
<evidence type="ECO:0000256" key="1">
    <source>
        <dbReference type="ARBA" id="ARBA00022694"/>
    </source>
</evidence>
<keyword evidence="1" id="KW-0819">tRNA processing</keyword>
<comment type="similarity">
    <text evidence="4">Belongs to the eukaryotic/archaeal RNase P protein component 4 family.</text>
</comment>
<dbReference type="Gene3D" id="6.20.50.20">
    <property type="match status" value="1"/>
</dbReference>
<evidence type="ECO:0000256" key="3">
    <source>
        <dbReference type="ARBA" id="ARBA00022833"/>
    </source>
</evidence>
<dbReference type="GO" id="GO:0005655">
    <property type="term" value="C:nucleolar ribonuclease P complex"/>
    <property type="evidence" value="ECO:0007669"/>
    <property type="project" value="TreeGrafter"/>
</dbReference>
<sequence length="150" mass="17287">MSVKDKDAYTRLNFLHQAAHLILNQCPNNQALVRFYCHTQRSIAKRLVLRHDPSVKRTICKRCSALLVPGISCTIRQRKKNRPVTVIRCVTCGLTKRFENRRDYQVWSEHSEAQLQHQTLTKEPVAPQTSCDVSQTSKQTETPRDTVVQS</sequence>
<reference evidence="6" key="1">
    <citation type="journal article" date="2014" name="Nature">
        <title>Elephant shark genome provides unique insights into gnathostome evolution.</title>
        <authorList>
            <consortium name="International Elephant Shark Genome Sequencing Consortium"/>
            <person name="Venkatesh B."/>
            <person name="Lee A.P."/>
            <person name="Ravi V."/>
            <person name="Maurya A.K."/>
            <person name="Lian M.M."/>
            <person name="Swann J.B."/>
            <person name="Ohta Y."/>
            <person name="Flajnik M.F."/>
            <person name="Sutoh Y."/>
            <person name="Kasahara M."/>
            <person name="Hoon S."/>
            <person name="Gangu V."/>
            <person name="Roy S.W."/>
            <person name="Irimia M."/>
            <person name="Korzh V."/>
            <person name="Kondrychyn I."/>
            <person name="Lim Z.W."/>
            <person name="Tay B.H."/>
            <person name="Tohari S."/>
            <person name="Kong K.W."/>
            <person name="Ho S."/>
            <person name="Lorente-Galdos B."/>
            <person name="Quilez J."/>
            <person name="Marques-Bonet T."/>
            <person name="Raney B.J."/>
            <person name="Ingham P.W."/>
            <person name="Tay A."/>
            <person name="Hillier L.W."/>
            <person name="Minx P."/>
            <person name="Boehm T."/>
            <person name="Wilson R.K."/>
            <person name="Brenner S."/>
            <person name="Warren W.C."/>
        </authorList>
    </citation>
    <scope>NUCLEOTIDE SEQUENCE</scope>
    <source>
        <tissue evidence="6">Spleen</tissue>
    </source>
</reference>
<dbReference type="PANTHER" id="PTHR14742:SF0">
    <property type="entry name" value="RIBONUCLEASE P PROTEIN SUBUNIT P21"/>
    <property type="match status" value="1"/>
</dbReference>
<proteinExistence type="evidence at transcript level"/>
<dbReference type="EMBL" id="JW879552">
    <property type="protein sequence ID" value="AFP12069.1"/>
    <property type="molecule type" value="mRNA"/>
</dbReference>
<feature type="compositionally biased region" description="Polar residues" evidence="5">
    <location>
        <begin position="117"/>
        <end position="140"/>
    </location>
</feature>
<dbReference type="PANTHER" id="PTHR14742">
    <property type="entry name" value="RIBONUCLEASE P SUBUNIT P21"/>
    <property type="match status" value="1"/>
</dbReference>
<dbReference type="GO" id="GO:0008033">
    <property type="term" value="P:tRNA processing"/>
    <property type="evidence" value="ECO:0007669"/>
    <property type="project" value="UniProtKB-KW"/>
</dbReference>
<evidence type="ECO:0000256" key="2">
    <source>
        <dbReference type="ARBA" id="ARBA00022723"/>
    </source>
</evidence>
<keyword evidence="2" id="KW-0479">Metal-binding</keyword>
<dbReference type="GO" id="GO:0046872">
    <property type="term" value="F:metal ion binding"/>
    <property type="evidence" value="ECO:0007669"/>
    <property type="project" value="UniProtKB-KW"/>
</dbReference>
<dbReference type="AlphaFoldDB" id="V9LGK5"/>
<evidence type="ECO:0000256" key="4">
    <source>
        <dbReference type="ARBA" id="ARBA00038402"/>
    </source>
</evidence>
<dbReference type="InterPro" id="IPR007175">
    <property type="entry name" value="Rpr2/Snm1/Rpp21"/>
</dbReference>
<protein>
    <submittedName>
        <fullName evidence="6">Ribonuclease P protein subunit p21-like protein</fullName>
    </submittedName>
</protein>